<proteinExistence type="predicted"/>
<evidence type="ECO:0000313" key="5">
    <source>
        <dbReference type="Proteomes" id="UP000309174"/>
    </source>
</evidence>
<organism evidence="4 5">
    <name type="scientific">Actinomadura soli</name>
    <dbReference type="NCBI Taxonomy" id="2508997"/>
    <lineage>
        <taxon>Bacteria</taxon>
        <taxon>Bacillati</taxon>
        <taxon>Actinomycetota</taxon>
        <taxon>Actinomycetes</taxon>
        <taxon>Streptosporangiales</taxon>
        <taxon>Thermomonosporaceae</taxon>
        <taxon>Actinomadura</taxon>
    </lineage>
</organism>
<dbReference type="Gene3D" id="3.40.50.300">
    <property type="entry name" value="P-loop containing nucleotide triphosphate hydrolases"/>
    <property type="match status" value="2"/>
</dbReference>
<dbReference type="RefSeq" id="WP_138647157.1">
    <property type="nucleotide sequence ID" value="NZ_VCKW01000120.1"/>
</dbReference>
<dbReference type="GO" id="GO:0005524">
    <property type="term" value="F:ATP binding"/>
    <property type="evidence" value="ECO:0007669"/>
    <property type="project" value="UniProtKB-KW"/>
</dbReference>
<comment type="caution">
    <text evidence="4">The sequence shown here is derived from an EMBL/GenBank/DDBJ whole genome shotgun (WGS) entry which is preliminary data.</text>
</comment>
<dbReference type="SMART" id="SM00487">
    <property type="entry name" value="DEXDc"/>
    <property type="match status" value="1"/>
</dbReference>
<dbReference type="GO" id="GO:0016887">
    <property type="term" value="F:ATP hydrolysis activity"/>
    <property type="evidence" value="ECO:0007669"/>
    <property type="project" value="TreeGrafter"/>
</dbReference>
<keyword evidence="1" id="KW-0547">Nucleotide-binding</keyword>
<keyword evidence="2" id="KW-0067">ATP-binding</keyword>
<dbReference type="InterPro" id="IPR001650">
    <property type="entry name" value="Helicase_C-like"/>
</dbReference>
<dbReference type="EMBL" id="VCKW01000120">
    <property type="protein sequence ID" value="TMQ95291.1"/>
    <property type="molecule type" value="Genomic_DNA"/>
</dbReference>
<dbReference type="Pfam" id="PF00271">
    <property type="entry name" value="Helicase_C"/>
    <property type="match status" value="1"/>
</dbReference>
<dbReference type="OrthoDB" id="3197455at2"/>
<dbReference type="NCBIfam" id="NF041067">
    <property type="entry name" value="DpdJ"/>
    <property type="match status" value="1"/>
</dbReference>
<dbReference type="PANTHER" id="PTHR47962">
    <property type="entry name" value="ATP-DEPENDENT HELICASE LHR-RELATED-RELATED"/>
    <property type="match status" value="1"/>
</dbReference>
<evidence type="ECO:0000256" key="2">
    <source>
        <dbReference type="ARBA" id="ARBA00022840"/>
    </source>
</evidence>
<sequence>MNDDALEALTQIELQEAQLLSWGAVGAQWTENELLAVLSEYGSASQLLSDLTTSMVVVRTPQGGYRSRSAETLRLLATLKQAFRQQRVTEGRPLVLDYRYLHRPRRRPERDLPRNTVLNAISHLLGPAGIAAARELAPAEFSGFQQRSITTILESLAGKQRSGRPDRADPPGGVMVTAGTGSGKTLAFYLPLLSWLAEQSPASGAAHTRVLALYPRNELLKDQLRTLLGYVRRLRAVGAGNASHLSVATWFGQTPSSLQSVRRGEAREWSTRPEGFACPYLRCLDCNAEMIWRIADLDANRERLVCTAPSCGSEVAGGLLRLTRQSARSNPASLMLSTTESLNRQLSAPGNLKAFGVRPASLAAVLLDEVHTYEGSTGANNAILLRRLTHALGHPPVWVGLSATLRNAGEFFAQLVGLSPGVVTVVQPRPEELHESGAEYLLALRHDPHSRTGTMSTSIQACMALARCLDSMTDDPFNPPPSSEGVFGSRLFAFTDKLDSTNRLFWDLLDAEGWSWPGQQRRDRRVVTLAHLRAQRQQRQAQTRQEPADDRDLDGQWWWLPEQLGYGVEADRSLRLDRTSSQDRGIEADAQLVIATATLEVGFDDDRVGAVLQHKAPHDPAQFLQRKGRAGRNPRTRPWTAVVLSDWGRDRQAWESYEALFDPELPPRNLPLDNMYVLRIQAVYALMDWLAQELGYAGASTWTDLSGPAALLYPNNQSRKEQTKERQDKIADLLTQLLHLGPERERLRRYLGRALGLRAKGAAMAESLVDSLLWDPPRALLSAVVPTIRRRLRDQWAGELPQRGDTSLQTRTPLRQFIPGNLFDDLLVPDVELAVPGQQNRIRFESLPALRALREFCPGNVSRHFGISATNKRHWISLPAPSGTAPAGGSARARDHRIDIQRAYRAALVDVIDEGADPITVYTPTAAVLEPVEASVRDASSVQMDWQFYATALGAGTPLHIAHAIQTLIPQITAHLHIQGGGVQVLRYAQAANGTLWAPTPQPVHLDFGVETPDGWRSAALGVEVHCDALHARVQLPDELPAPDPDERVQRLQHYLVAEAELPAAMTSLDRTSLTEVAMLTLTTAHLQGQKLEQDNIARQLTRAATTLGLITGTASATGPGERSWVDWCQDPQVQSATLAAAQEADSDERSPAWRAWWRARYTLSAAHLTLAALTTLTPGVDPDNLMIDLSPDRDDTFWISEQSPGGIGQIEALVRALAKDPEALTRALDDALSPSSIETMDSELAALLGTDAYEVHTALSDLRSSWADGHGAADIAVQHLNQVALNSGFALGGPARSALSTRIAGPGAHPDLAAAVRSWLQRREQVVADTRFAVSARTLGALIADQDSTGLDDLLRLPANASTSHRARAVANVLWPWGDTAQADLSYNPYSRTLRASIAMLRPFVNLRPPTRTIVPWDDDQRDAVHDLLRDSGEAILSVPVADRATLQTAILDLQTRPIEVGTLLCHPVVVGARTTDQHAEVRVLLREAV</sequence>
<dbReference type="PANTHER" id="PTHR47962:SF5">
    <property type="entry name" value="ATP-DEPENDENT HELICASE LHR-RELATED"/>
    <property type="match status" value="1"/>
</dbReference>
<keyword evidence="4" id="KW-0378">Hydrolase</keyword>
<gene>
    <name evidence="4" type="ORF">ETD83_22655</name>
</gene>
<dbReference type="InterPro" id="IPR027417">
    <property type="entry name" value="P-loop_NTPase"/>
</dbReference>
<reference evidence="4 5" key="1">
    <citation type="submission" date="2019-05" db="EMBL/GenBank/DDBJ databases">
        <title>Draft genome sequence of Actinomadura sp. 14C53.</title>
        <authorList>
            <person name="Saricaoglu S."/>
            <person name="Isik K."/>
        </authorList>
    </citation>
    <scope>NUCLEOTIDE SEQUENCE [LARGE SCALE GENOMIC DNA]</scope>
    <source>
        <strain evidence="4 5">14C53</strain>
    </source>
</reference>
<dbReference type="InterPro" id="IPR011545">
    <property type="entry name" value="DEAD/DEAH_box_helicase_dom"/>
</dbReference>
<keyword evidence="5" id="KW-1185">Reference proteome</keyword>
<accession>A0A5C4J9C7</accession>
<dbReference type="GO" id="GO:0003677">
    <property type="term" value="F:DNA binding"/>
    <property type="evidence" value="ECO:0007669"/>
    <property type="project" value="TreeGrafter"/>
</dbReference>
<name>A0A5C4J9C7_9ACTN</name>
<evidence type="ECO:0000256" key="1">
    <source>
        <dbReference type="ARBA" id="ARBA00022741"/>
    </source>
</evidence>
<dbReference type="Proteomes" id="UP000309174">
    <property type="component" value="Unassembled WGS sequence"/>
</dbReference>
<feature type="domain" description="Helicase ATP-binding" evidence="3">
    <location>
        <begin position="165"/>
        <end position="423"/>
    </location>
</feature>
<dbReference type="SUPFAM" id="SSF52540">
    <property type="entry name" value="P-loop containing nucleoside triphosphate hydrolases"/>
    <property type="match status" value="1"/>
</dbReference>
<dbReference type="PROSITE" id="PS51192">
    <property type="entry name" value="HELICASE_ATP_BIND_1"/>
    <property type="match status" value="1"/>
</dbReference>
<dbReference type="GO" id="GO:0004386">
    <property type="term" value="F:helicase activity"/>
    <property type="evidence" value="ECO:0007669"/>
    <property type="project" value="UniProtKB-KW"/>
</dbReference>
<evidence type="ECO:0000313" key="4">
    <source>
        <dbReference type="EMBL" id="TMQ95291.1"/>
    </source>
</evidence>
<dbReference type="InterPro" id="IPR052511">
    <property type="entry name" value="ATP-dep_Helicase"/>
</dbReference>
<evidence type="ECO:0000259" key="3">
    <source>
        <dbReference type="PROSITE" id="PS51192"/>
    </source>
</evidence>
<protein>
    <submittedName>
        <fullName evidence="4">DEAD/DEAH box helicase</fullName>
    </submittedName>
</protein>
<dbReference type="InterPro" id="IPR014001">
    <property type="entry name" value="Helicase_ATP-bd"/>
</dbReference>
<keyword evidence="4" id="KW-0347">Helicase</keyword>
<dbReference type="Pfam" id="PF00270">
    <property type="entry name" value="DEAD"/>
    <property type="match status" value="1"/>
</dbReference>